<organism evidence="1 2">
    <name type="scientific">Saccharopolyspora rosea</name>
    <dbReference type="NCBI Taxonomy" id="524884"/>
    <lineage>
        <taxon>Bacteria</taxon>
        <taxon>Bacillati</taxon>
        <taxon>Actinomycetota</taxon>
        <taxon>Actinomycetes</taxon>
        <taxon>Pseudonocardiales</taxon>
        <taxon>Pseudonocardiaceae</taxon>
        <taxon>Saccharopolyspora</taxon>
    </lineage>
</organism>
<dbReference type="Gene3D" id="1.10.150.240">
    <property type="entry name" value="Putative phosphatase, domain 2"/>
    <property type="match status" value="1"/>
</dbReference>
<gene>
    <name evidence="1" type="ORF">ACFQ16_09565</name>
</gene>
<dbReference type="PANTHER" id="PTHR47829">
    <property type="entry name" value="HYDROLASE, PUTATIVE (AFU_ORTHOLOGUE AFUA_1G12880)-RELATED"/>
    <property type="match status" value="1"/>
</dbReference>
<name>A0ABW3FTF4_9PSEU</name>
<dbReference type="SUPFAM" id="SSF56784">
    <property type="entry name" value="HAD-like"/>
    <property type="match status" value="1"/>
</dbReference>
<dbReference type="SFLD" id="SFLDS00003">
    <property type="entry name" value="Haloacid_Dehalogenase"/>
    <property type="match status" value="1"/>
</dbReference>
<sequence>MGSSDAGVRAVIFDYGGVLTTPGGAAIRAWTSAEGIDPATFSAALKDWLSREAPPGTPVHRLETGEISPEEFNRALAARLRSVDGGPVEPDGLVQRIFARMRSEPATLELVRLLRDNGVRTALLSNSWGNSYPWHLLDGLFETAVVSGEVGLRKPDPGIYQLTLRRLDLPADQAAFVDDGAPNIAAAEQLGLRAVLHTDPATTRARVAELVGLDV</sequence>
<dbReference type="NCBIfam" id="TIGR01509">
    <property type="entry name" value="HAD-SF-IA-v3"/>
    <property type="match status" value="1"/>
</dbReference>
<dbReference type="InterPro" id="IPR036412">
    <property type="entry name" value="HAD-like_sf"/>
</dbReference>
<proteinExistence type="predicted"/>
<reference evidence="2" key="1">
    <citation type="journal article" date="2019" name="Int. J. Syst. Evol. Microbiol.">
        <title>The Global Catalogue of Microorganisms (GCM) 10K type strain sequencing project: providing services to taxonomists for standard genome sequencing and annotation.</title>
        <authorList>
            <consortium name="The Broad Institute Genomics Platform"/>
            <consortium name="The Broad Institute Genome Sequencing Center for Infectious Disease"/>
            <person name="Wu L."/>
            <person name="Ma J."/>
        </authorList>
    </citation>
    <scope>NUCLEOTIDE SEQUENCE [LARGE SCALE GENOMIC DNA]</scope>
    <source>
        <strain evidence="2">CCUG 56401</strain>
    </source>
</reference>
<dbReference type="RefSeq" id="WP_345601943.1">
    <property type="nucleotide sequence ID" value="NZ_BAABLT010000052.1"/>
</dbReference>
<dbReference type="SFLD" id="SFLDG01129">
    <property type="entry name" value="C1.5:_HAD__Beta-PGM__Phosphata"/>
    <property type="match status" value="1"/>
</dbReference>
<dbReference type="InterPro" id="IPR023214">
    <property type="entry name" value="HAD_sf"/>
</dbReference>
<dbReference type="CDD" id="cd02603">
    <property type="entry name" value="HAD_sEH-N_like"/>
    <property type="match status" value="1"/>
</dbReference>
<keyword evidence="2" id="KW-1185">Reference proteome</keyword>
<dbReference type="Gene3D" id="3.40.50.1000">
    <property type="entry name" value="HAD superfamily/HAD-like"/>
    <property type="match status" value="1"/>
</dbReference>
<evidence type="ECO:0000313" key="1">
    <source>
        <dbReference type="EMBL" id="MFD0919991.1"/>
    </source>
</evidence>
<dbReference type="InterPro" id="IPR052898">
    <property type="entry name" value="ACAD10-like"/>
</dbReference>
<dbReference type="PRINTS" id="PR00413">
    <property type="entry name" value="HADHALOGNASE"/>
</dbReference>
<accession>A0ABW3FTF4</accession>
<comment type="caution">
    <text evidence="1">The sequence shown here is derived from an EMBL/GenBank/DDBJ whole genome shotgun (WGS) entry which is preliminary data.</text>
</comment>
<evidence type="ECO:0000313" key="2">
    <source>
        <dbReference type="Proteomes" id="UP001597018"/>
    </source>
</evidence>
<dbReference type="InterPro" id="IPR023198">
    <property type="entry name" value="PGP-like_dom2"/>
</dbReference>
<dbReference type="PANTHER" id="PTHR47829:SF1">
    <property type="entry name" value="HAD FAMILY PHOSPHATASE"/>
    <property type="match status" value="1"/>
</dbReference>
<dbReference type="InterPro" id="IPR006439">
    <property type="entry name" value="HAD-SF_hydro_IA"/>
</dbReference>
<dbReference type="Pfam" id="PF00702">
    <property type="entry name" value="Hydrolase"/>
    <property type="match status" value="1"/>
</dbReference>
<protein>
    <submittedName>
        <fullName evidence="1">HAD family phosphatase</fullName>
    </submittedName>
</protein>
<dbReference type="Proteomes" id="UP001597018">
    <property type="component" value="Unassembled WGS sequence"/>
</dbReference>
<dbReference type="EMBL" id="JBHTIW010000004">
    <property type="protein sequence ID" value="MFD0919991.1"/>
    <property type="molecule type" value="Genomic_DNA"/>
</dbReference>